<evidence type="ECO:0000256" key="1">
    <source>
        <dbReference type="SAM" id="MobiDB-lite"/>
    </source>
</evidence>
<keyword evidence="4" id="KW-1185">Reference proteome</keyword>
<protein>
    <submittedName>
        <fullName evidence="3">DUF4123 domain-containing protein</fullName>
    </submittedName>
</protein>
<evidence type="ECO:0000259" key="2">
    <source>
        <dbReference type="Pfam" id="PF13503"/>
    </source>
</evidence>
<feature type="region of interest" description="Disordered" evidence="1">
    <location>
        <begin position="433"/>
        <end position="453"/>
    </location>
</feature>
<organism evidence="3 4">
    <name type="scientific">Halomonas dongshanensis</name>
    <dbReference type="NCBI Taxonomy" id="2890835"/>
    <lineage>
        <taxon>Bacteria</taxon>
        <taxon>Pseudomonadati</taxon>
        <taxon>Pseudomonadota</taxon>
        <taxon>Gammaproteobacteria</taxon>
        <taxon>Oceanospirillales</taxon>
        <taxon>Halomonadaceae</taxon>
        <taxon>Halomonas</taxon>
    </lineage>
</organism>
<evidence type="ECO:0000313" key="3">
    <source>
        <dbReference type="EMBL" id="MCS2609270.1"/>
    </source>
</evidence>
<comment type="caution">
    <text evidence="3">The sequence shown here is derived from an EMBL/GenBank/DDBJ whole genome shotgun (WGS) entry which is preliminary data.</text>
</comment>
<dbReference type="Proteomes" id="UP001165542">
    <property type="component" value="Unassembled WGS sequence"/>
</dbReference>
<feature type="domain" description="DUF4123" evidence="2">
    <location>
        <begin position="136"/>
        <end position="255"/>
    </location>
</feature>
<proteinExistence type="predicted"/>
<dbReference type="RefSeq" id="WP_259035777.1">
    <property type="nucleotide sequence ID" value="NZ_JAJISC010000003.1"/>
</dbReference>
<dbReference type="Pfam" id="PF13503">
    <property type="entry name" value="DUF4123"/>
    <property type="match status" value="1"/>
</dbReference>
<evidence type="ECO:0000313" key="4">
    <source>
        <dbReference type="Proteomes" id="UP001165542"/>
    </source>
</evidence>
<dbReference type="EMBL" id="JAJISC010000003">
    <property type="protein sequence ID" value="MCS2609270.1"/>
    <property type="molecule type" value="Genomic_DNA"/>
</dbReference>
<sequence>MSPPDYWVARCHVAALSPQARRWEETADEAVMSVAVLAHDEEDVRQHLQRRLHDDGLALLRLDAVETLLQRFRHQGMAQTLVEMAHATTEREPVVYGELVPLLPDPEPEIVEPIIPPVSYAETTWDALFGPHQPPLWAVVDGINCREARQRLLASDAQHACLYAATDAATQTNAPWLVRIEADSDIRAWLENLPHDQHWGILLQSTATLKQLRLHLRKFTMLWTPANAQAPVYFRFYDPRVALDMSQALEPWKLAAFMAPLRSIIVPASPLMVFPSDLTLAPPVELDTPASEIQGRLTQVSLSEQAREACRHRRQFAVGQDEFARFGALMQQRAQAALALSMTPQYPQKTAQQLLSAVHTAVQLGQRYSLASKKQTRTLTTCVLEFGNHFPAQQDEARQILENPKLAAWRKRDRLEAWLPRGRVYHALRPPYSSDEEAMQQDNFRPIVNEGQS</sequence>
<accession>A0ABT2ECJ9</accession>
<gene>
    <name evidence="3" type="ORF">LLY24_08065</name>
</gene>
<dbReference type="InterPro" id="IPR025391">
    <property type="entry name" value="DUF4123"/>
</dbReference>
<name>A0ABT2ECJ9_9GAMM</name>
<reference evidence="3" key="1">
    <citation type="submission" date="2021-11" db="EMBL/GenBank/DDBJ databases">
        <title>Halomonas sp., isolated from a coastal aquaculture zone in Dongshan Bay.</title>
        <authorList>
            <person name="Lin W."/>
        </authorList>
    </citation>
    <scope>NUCLEOTIDE SEQUENCE</scope>
    <source>
        <strain evidence="3">Yzlin-01</strain>
    </source>
</reference>